<feature type="transmembrane region" description="Helical" evidence="1">
    <location>
        <begin position="117"/>
        <end position="139"/>
    </location>
</feature>
<gene>
    <name evidence="2" type="ORF">CBW42_02905</name>
</gene>
<sequence>MLGKTHMAVGVAAGLVVMHPQNIQELIVGTGTLAVGSVISDIDIGTSDSHKEADKIIALAGLACFAVAAAEATMHLGIYDRLMRNSSLMRILAGVAAFLLLCAFGKEQPHRSFMHSIPALVLLTGCVEIIFPLAAPYFAVGFVSHLALDLCNRRDERLLYPLKWGLSFGVCSSKGLVNRILFSVGFAVSAITFAVLVLQIYDIRQLLHLL</sequence>
<dbReference type="Pfam" id="PF04307">
    <property type="entry name" value="YdjM"/>
    <property type="match status" value="1"/>
</dbReference>
<keyword evidence="1" id="KW-0472">Membrane</keyword>
<evidence type="ECO:0008006" key="4">
    <source>
        <dbReference type="Google" id="ProtNLM"/>
    </source>
</evidence>
<keyword evidence="1" id="KW-1133">Transmembrane helix</keyword>
<proteinExistence type="predicted"/>
<dbReference type="Proteomes" id="UP000194903">
    <property type="component" value="Unassembled WGS sequence"/>
</dbReference>
<comment type="caution">
    <text evidence="2">The sequence shown here is derived from an EMBL/GenBank/DDBJ whole genome shotgun (WGS) entry which is preliminary data.</text>
</comment>
<name>A0A252F6X3_9FIRM</name>
<keyword evidence="1" id="KW-0812">Transmembrane</keyword>
<evidence type="ECO:0000313" key="3">
    <source>
        <dbReference type="Proteomes" id="UP000194903"/>
    </source>
</evidence>
<protein>
    <recommendedName>
        <fullName evidence="4">Metal-dependent hydrolase</fullName>
    </recommendedName>
</protein>
<organism evidence="2 3">
    <name type="scientific">Butyricicoccus porcorum</name>
    <dbReference type="NCBI Taxonomy" id="1945634"/>
    <lineage>
        <taxon>Bacteria</taxon>
        <taxon>Bacillati</taxon>
        <taxon>Bacillota</taxon>
        <taxon>Clostridia</taxon>
        <taxon>Eubacteriales</taxon>
        <taxon>Butyricicoccaceae</taxon>
        <taxon>Butyricicoccus</taxon>
    </lineage>
</organism>
<evidence type="ECO:0000313" key="2">
    <source>
        <dbReference type="EMBL" id="OUM21528.1"/>
    </source>
</evidence>
<feature type="transmembrane region" description="Helical" evidence="1">
    <location>
        <begin position="88"/>
        <end position="105"/>
    </location>
</feature>
<dbReference type="AlphaFoldDB" id="A0A252F6X3"/>
<dbReference type="InterPro" id="IPR007404">
    <property type="entry name" value="YdjM-like"/>
</dbReference>
<feature type="transmembrane region" description="Helical" evidence="1">
    <location>
        <begin position="180"/>
        <end position="201"/>
    </location>
</feature>
<dbReference type="RefSeq" id="WP_087017560.1">
    <property type="nucleotide sequence ID" value="NZ_NHOC01000002.1"/>
</dbReference>
<dbReference type="EMBL" id="NHOC01000002">
    <property type="protein sequence ID" value="OUM21528.1"/>
    <property type="molecule type" value="Genomic_DNA"/>
</dbReference>
<feature type="transmembrane region" description="Helical" evidence="1">
    <location>
        <begin position="56"/>
        <end position="76"/>
    </location>
</feature>
<keyword evidence="3" id="KW-1185">Reference proteome</keyword>
<reference evidence="2 3" key="1">
    <citation type="submission" date="2017-05" db="EMBL/GenBank/DDBJ databases">
        <title>Butyricicoccus porcorum sp. nov. a butyrate-producing bacterium from the swine intestinal tract.</title>
        <authorList>
            <person name="Trachsel J."/>
            <person name="Humphrey S."/>
            <person name="Allen H.K."/>
        </authorList>
    </citation>
    <scope>NUCLEOTIDE SEQUENCE [LARGE SCALE GENOMIC DNA]</scope>
    <source>
        <strain evidence="2">BB10</strain>
    </source>
</reference>
<accession>A0A252F6X3</accession>
<dbReference type="OrthoDB" id="5459053at2"/>
<evidence type="ECO:0000256" key="1">
    <source>
        <dbReference type="SAM" id="Phobius"/>
    </source>
</evidence>